<dbReference type="Proteomes" id="UP000228380">
    <property type="component" value="Unplaced"/>
</dbReference>
<evidence type="ECO:0000259" key="3">
    <source>
        <dbReference type="PROSITE" id="PS51184"/>
    </source>
</evidence>
<dbReference type="InterPro" id="IPR041667">
    <property type="entry name" value="Cupin_8"/>
</dbReference>
<evidence type="ECO:0000313" key="5">
    <source>
        <dbReference type="RefSeq" id="XP_038973778.1"/>
    </source>
</evidence>
<gene>
    <name evidence="5 6" type="primary">LOC103697031</name>
</gene>
<dbReference type="OrthoDB" id="415358at2759"/>
<feature type="domain" description="JmjC" evidence="3">
    <location>
        <begin position="141"/>
        <end position="312"/>
    </location>
</feature>
<accession>A0A8B8ZQK8</accession>
<proteinExistence type="inferred from homology"/>
<dbReference type="PANTHER" id="PTHR12461">
    <property type="entry name" value="HYPOXIA-INDUCIBLE FACTOR 1 ALPHA INHIBITOR-RELATED"/>
    <property type="match status" value="1"/>
</dbReference>
<dbReference type="RefSeq" id="XP_038973778.1">
    <property type="nucleotide sequence ID" value="XM_039117850.1"/>
</dbReference>
<feature type="region of interest" description="Disordered" evidence="2">
    <location>
        <begin position="341"/>
        <end position="365"/>
    </location>
</feature>
<dbReference type="SUPFAM" id="SSF51197">
    <property type="entry name" value="Clavaminate synthase-like"/>
    <property type="match status" value="1"/>
</dbReference>
<evidence type="ECO:0000313" key="6">
    <source>
        <dbReference type="RefSeq" id="XP_038973779.1"/>
    </source>
</evidence>
<keyword evidence="4" id="KW-1185">Reference proteome</keyword>
<sequence>MESEAWEEGQVEEALRVRQFENPPSPEDFSTEIEPTNVPAVIHGAVKDWKAFSKWNPFNGGLDYLEEKAGSAVVEAMYSKSAPVFYGNLRSHERVPIPFSTFIASCKLYLQKVNVVSTSTTVTEESSLEPSYSKEVCSTSVDTSDQFYIAQVPILNTESKERCQLEILREDIQMPVFIGMKTLASVNLWMNRTRSRSSTHYDPHHNLLCVVAGSKEVVLWPPSACPFLYPMPIYGEASNHSAVDIENPNLSFHGRAKHSKQYSQKIILHSGDALFIPEGWFHQVDSNELTIAVNFWWKSNMMSSMLEHMDGYYLRRILSRLVDKEMNQMLRNSMVHNFKGTENPAVTREGSEGDHDFDSNHQKEGSKGICGKHGLLQQLEPHALRLLYELLSLVHDTVKASGQDQAVDSNSLKDLSVNSRAEYKQIATDGSCLMENDPVASIFLAVEPLLLHRILLVLVHHFPRSLEALILHMLSPTAAEVLTRKFDGMDQQTTKEQQDEFYQLFYSIFDDQYAAMDSILNGKELFAFQAFRNVLDQYLGVSINKPK</sequence>
<dbReference type="Gene3D" id="2.60.120.650">
    <property type="entry name" value="Cupin"/>
    <property type="match status" value="1"/>
</dbReference>
<dbReference type="GeneID" id="103697031"/>
<dbReference type="PANTHER" id="PTHR12461:SF102">
    <property type="entry name" value="LYSINE-SPECIFIC DEMETHYLASE JMJ31"/>
    <property type="match status" value="1"/>
</dbReference>
<evidence type="ECO:0000313" key="4">
    <source>
        <dbReference type="Proteomes" id="UP000228380"/>
    </source>
</evidence>
<reference evidence="5 6" key="1">
    <citation type="submission" date="2025-04" db="UniProtKB">
        <authorList>
            <consortium name="RefSeq"/>
        </authorList>
    </citation>
    <scope>IDENTIFICATION</scope>
    <source>
        <tissue evidence="5 6">Young leaves</tissue>
    </source>
</reference>
<protein>
    <submittedName>
        <fullName evidence="5 6">Uncharacterized protein LOC103697031 isoform X1</fullName>
    </submittedName>
</protein>
<comment type="similarity">
    <text evidence="1">Belongs to the JARID1 histone demethylase family.</text>
</comment>
<name>A0A8B8ZQK8_PHODC</name>
<organism evidence="4 5">
    <name type="scientific">Phoenix dactylifera</name>
    <name type="common">Date palm</name>
    <dbReference type="NCBI Taxonomy" id="42345"/>
    <lineage>
        <taxon>Eukaryota</taxon>
        <taxon>Viridiplantae</taxon>
        <taxon>Streptophyta</taxon>
        <taxon>Embryophyta</taxon>
        <taxon>Tracheophyta</taxon>
        <taxon>Spermatophyta</taxon>
        <taxon>Magnoliopsida</taxon>
        <taxon>Liliopsida</taxon>
        <taxon>Arecaceae</taxon>
        <taxon>Coryphoideae</taxon>
        <taxon>Phoeniceae</taxon>
        <taxon>Phoenix</taxon>
    </lineage>
</organism>
<dbReference type="Pfam" id="PF13621">
    <property type="entry name" value="Cupin_8"/>
    <property type="match status" value="1"/>
</dbReference>
<dbReference type="PROSITE" id="PS51184">
    <property type="entry name" value="JMJC"/>
    <property type="match status" value="1"/>
</dbReference>
<dbReference type="RefSeq" id="XP_038973779.1">
    <property type="nucleotide sequence ID" value="XM_039117851.1"/>
</dbReference>
<dbReference type="AlphaFoldDB" id="A0A8B8ZQK8"/>
<dbReference type="InterPro" id="IPR003347">
    <property type="entry name" value="JmjC_dom"/>
</dbReference>
<dbReference type="KEGG" id="pda:103697031"/>
<feature type="compositionally biased region" description="Basic and acidic residues" evidence="2">
    <location>
        <begin position="349"/>
        <end position="365"/>
    </location>
</feature>
<evidence type="ECO:0000256" key="2">
    <source>
        <dbReference type="SAM" id="MobiDB-lite"/>
    </source>
</evidence>
<evidence type="ECO:0000256" key="1">
    <source>
        <dbReference type="ARBA" id="ARBA00006801"/>
    </source>
</evidence>
<dbReference type="SMART" id="SM00558">
    <property type="entry name" value="JmjC"/>
    <property type="match status" value="1"/>
</dbReference>